<protein>
    <recommendedName>
        <fullName evidence="1">HAT C-terminal dimerisation domain-containing protein</fullName>
    </recommendedName>
</protein>
<dbReference type="Proteomes" id="UP000015106">
    <property type="component" value="Chromosome 5"/>
</dbReference>
<reference evidence="2" key="3">
    <citation type="submission" date="2022-06" db="UniProtKB">
        <authorList>
            <consortium name="EnsemblPlants"/>
        </authorList>
    </citation>
    <scope>IDENTIFICATION</scope>
</reference>
<keyword evidence="3" id="KW-1185">Reference proteome</keyword>
<dbReference type="Pfam" id="PF05699">
    <property type="entry name" value="Dimer_Tnp_hAT"/>
    <property type="match status" value="1"/>
</dbReference>
<sequence length="86" mass="10454">MVQTRRYIMYLLFYRLLKLVIVWPIATATVERCFSAMKLVKTCLRNRLNDDSLSDDVICYVEKEEMKKVTNDQVVEYFMARRKRMY</sequence>
<dbReference type="AlphaFoldDB" id="A0A8R7QFK3"/>
<proteinExistence type="predicted"/>
<dbReference type="EnsemblPlants" id="TuG1812G0500004091.01.T01">
    <property type="protein sequence ID" value="TuG1812G0500004091.01.T01.cds372322"/>
    <property type="gene ID" value="TuG1812G0500004091.01"/>
</dbReference>
<dbReference type="InterPro" id="IPR055298">
    <property type="entry name" value="AtLOH3-like"/>
</dbReference>
<dbReference type="Gramene" id="TuG1812G0500004091.01.T01">
    <property type="protein sequence ID" value="TuG1812G0500004091.01.T01.cds372322"/>
    <property type="gene ID" value="TuG1812G0500004091.01"/>
</dbReference>
<dbReference type="InterPro" id="IPR008906">
    <property type="entry name" value="HATC_C_dom"/>
</dbReference>
<dbReference type="PANTHER" id="PTHR11697:SF230">
    <property type="entry name" value="ZINC FINGER, MYM DOMAIN CONTAINING 1"/>
    <property type="match status" value="1"/>
</dbReference>
<evidence type="ECO:0000313" key="2">
    <source>
        <dbReference type="EnsemblPlants" id="TuG1812G0500004091.01.T01.cds372322"/>
    </source>
</evidence>
<feature type="domain" description="HAT C-terminal dimerisation" evidence="1">
    <location>
        <begin position="10"/>
        <end position="63"/>
    </location>
</feature>
<accession>A0A8R7QFK3</accession>
<organism evidence="2 3">
    <name type="scientific">Triticum urartu</name>
    <name type="common">Red wild einkorn</name>
    <name type="synonym">Crithodium urartu</name>
    <dbReference type="NCBI Taxonomy" id="4572"/>
    <lineage>
        <taxon>Eukaryota</taxon>
        <taxon>Viridiplantae</taxon>
        <taxon>Streptophyta</taxon>
        <taxon>Embryophyta</taxon>
        <taxon>Tracheophyta</taxon>
        <taxon>Spermatophyta</taxon>
        <taxon>Magnoliopsida</taxon>
        <taxon>Liliopsida</taxon>
        <taxon>Poales</taxon>
        <taxon>Poaceae</taxon>
        <taxon>BOP clade</taxon>
        <taxon>Pooideae</taxon>
        <taxon>Triticodae</taxon>
        <taxon>Triticeae</taxon>
        <taxon>Triticinae</taxon>
        <taxon>Triticum</taxon>
    </lineage>
</organism>
<reference evidence="2" key="2">
    <citation type="submission" date="2018-03" db="EMBL/GenBank/DDBJ databases">
        <title>The Triticum urartu genome reveals the dynamic nature of wheat genome evolution.</title>
        <authorList>
            <person name="Ling H."/>
            <person name="Ma B."/>
            <person name="Shi X."/>
            <person name="Liu H."/>
            <person name="Dong L."/>
            <person name="Sun H."/>
            <person name="Cao Y."/>
            <person name="Gao Q."/>
            <person name="Zheng S."/>
            <person name="Li Y."/>
            <person name="Yu Y."/>
            <person name="Du H."/>
            <person name="Qi M."/>
            <person name="Li Y."/>
            <person name="Yu H."/>
            <person name="Cui Y."/>
            <person name="Wang N."/>
            <person name="Chen C."/>
            <person name="Wu H."/>
            <person name="Zhao Y."/>
            <person name="Zhang J."/>
            <person name="Li Y."/>
            <person name="Zhou W."/>
            <person name="Zhang B."/>
            <person name="Hu W."/>
            <person name="Eijk M."/>
            <person name="Tang J."/>
            <person name="Witsenboer H."/>
            <person name="Zhao S."/>
            <person name="Li Z."/>
            <person name="Zhang A."/>
            <person name="Wang D."/>
            <person name="Liang C."/>
        </authorList>
    </citation>
    <scope>NUCLEOTIDE SEQUENCE [LARGE SCALE GENOMIC DNA]</scope>
    <source>
        <strain evidence="2">cv. G1812</strain>
    </source>
</reference>
<evidence type="ECO:0000313" key="3">
    <source>
        <dbReference type="Proteomes" id="UP000015106"/>
    </source>
</evidence>
<evidence type="ECO:0000259" key="1">
    <source>
        <dbReference type="Pfam" id="PF05699"/>
    </source>
</evidence>
<dbReference type="PANTHER" id="PTHR11697">
    <property type="entry name" value="GENERAL TRANSCRIPTION FACTOR 2-RELATED ZINC FINGER PROTEIN"/>
    <property type="match status" value="1"/>
</dbReference>
<name>A0A8R7QFK3_TRIUA</name>
<dbReference type="GO" id="GO:0046983">
    <property type="term" value="F:protein dimerization activity"/>
    <property type="evidence" value="ECO:0007669"/>
    <property type="project" value="InterPro"/>
</dbReference>
<reference evidence="3" key="1">
    <citation type="journal article" date="2013" name="Nature">
        <title>Draft genome of the wheat A-genome progenitor Triticum urartu.</title>
        <authorList>
            <person name="Ling H.Q."/>
            <person name="Zhao S."/>
            <person name="Liu D."/>
            <person name="Wang J."/>
            <person name="Sun H."/>
            <person name="Zhang C."/>
            <person name="Fan H."/>
            <person name="Li D."/>
            <person name="Dong L."/>
            <person name="Tao Y."/>
            <person name="Gao C."/>
            <person name="Wu H."/>
            <person name="Li Y."/>
            <person name="Cui Y."/>
            <person name="Guo X."/>
            <person name="Zheng S."/>
            <person name="Wang B."/>
            <person name="Yu K."/>
            <person name="Liang Q."/>
            <person name="Yang W."/>
            <person name="Lou X."/>
            <person name="Chen J."/>
            <person name="Feng M."/>
            <person name="Jian J."/>
            <person name="Zhang X."/>
            <person name="Luo G."/>
            <person name="Jiang Y."/>
            <person name="Liu J."/>
            <person name="Wang Z."/>
            <person name="Sha Y."/>
            <person name="Zhang B."/>
            <person name="Wu H."/>
            <person name="Tang D."/>
            <person name="Shen Q."/>
            <person name="Xue P."/>
            <person name="Zou S."/>
            <person name="Wang X."/>
            <person name="Liu X."/>
            <person name="Wang F."/>
            <person name="Yang Y."/>
            <person name="An X."/>
            <person name="Dong Z."/>
            <person name="Zhang K."/>
            <person name="Zhang X."/>
            <person name="Luo M.C."/>
            <person name="Dvorak J."/>
            <person name="Tong Y."/>
            <person name="Wang J."/>
            <person name="Yang H."/>
            <person name="Li Z."/>
            <person name="Wang D."/>
            <person name="Zhang A."/>
            <person name="Wang J."/>
        </authorList>
    </citation>
    <scope>NUCLEOTIDE SEQUENCE</scope>
    <source>
        <strain evidence="3">cv. G1812</strain>
    </source>
</reference>